<dbReference type="EMBL" id="FQZO01000001">
    <property type="protein sequence ID" value="SHI55729.1"/>
    <property type="molecule type" value="Genomic_DNA"/>
</dbReference>
<dbReference type="InterPro" id="IPR009061">
    <property type="entry name" value="DNA-bd_dom_put_sf"/>
</dbReference>
<accession>A0A1M6C404</accession>
<dbReference type="PANTHER" id="PTHR30204:SF69">
    <property type="entry name" value="MERR-FAMILY TRANSCRIPTIONAL REGULATOR"/>
    <property type="match status" value="1"/>
</dbReference>
<evidence type="ECO:0000256" key="1">
    <source>
        <dbReference type="ARBA" id="ARBA00022491"/>
    </source>
</evidence>
<dbReference type="SUPFAM" id="SSF55136">
    <property type="entry name" value="Probable bacterial effector-binding domain"/>
    <property type="match status" value="1"/>
</dbReference>
<dbReference type="GO" id="GO:0003700">
    <property type="term" value="F:DNA-binding transcription factor activity"/>
    <property type="evidence" value="ECO:0007669"/>
    <property type="project" value="InterPro"/>
</dbReference>
<dbReference type="GO" id="GO:0003677">
    <property type="term" value="F:DNA binding"/>
    <property type="evidence" value="ECO:0007669"/>
    <property type="project" value="UniProtKB-KW"/>
</dbReference>
<evidence type="ECO:0000313" key="6">
    <source>
        <dbReference type="EMBL" id="SHI55729.1"/>
    </source>
</evidence>
<dbReference type="PANTHER" id="PTHR30204">
    <property type="entry name" value="REDOX-CYCLING DRUG-SENSING TRANSCRIPTIONAL ACTIVATOR SOXR"/>
    <property type="match status" value="1"/>
</dbReference>
<dbReference type="RefSeq" id="WP_207650270.1">
    <property type="nucleotide sequence ID" value="NZ_FQZO01000001.1"/>
</dbReference>
<sequence length="281" mass="33440">MEVGELEPLSIGEMAELNHVSVQTLRHYDKIDLLKPIYVNEETNYRYYDIKQSAVLDMIQYMKSLGMPLMQIKDQFEKEDINTILNILKKQSMNIDKEIQLLHHMKNGVEACINNYNRYLKVPEEGYIEVEFIPERKIFCYDGKINIYDHELETYEYILRELKKQVILQHLPMVYFCNVGSIMRKENLDAGNFISSEIFVFLDKDFKEQEGIEIIPAHNYICIYFHSFWKEKEYAQKLFNYINEKGYEIAGDYICEVVAELPVLHNNERNMFIKLQIPIKS</sequence>
<evidence type="ECO:0000259" key="5">
    <source>
        <dbReference type="PROSITE" id="PS50937"/>
    </source>
</evidence>
<name>A0A1M6C404_9CLOT</name>
<dbReference type="PROSITE" id="PS50937">
    <property type="entry name" value="HTH_MERR_2"/>
    <property type="match status" value="1"/>
</dbReference>
<dbReference type="Gene3D" id="3.20.80.10">
    <property type="entry name" value="Regulatory factor, effector binding domain"/>
    <property type="match status" value="1"/>
</dbReference>
<evidence type="ECO:0000256" key="2">
    <source>
        <dbReference type="ARBA" id="ARBA00023015"/>
    </source>
</evidence>
<feature type="domain" description="HTH merR-type" evidence="5">
    <location>
        <begin position="8"/>
        <end position="78"/>
    </location>
</feature>
<evidence type="ECO:0000313" key="7">
    <source>
        <dbReference type="Proteomes" id="UP000184080"/>
    </source>
</evidence>
<dbReference type="Gene3D" id="1.10.1660.10">
    <property type="match status" value="1"/>
</dbReference>
<dbReference type="SMART" id="SM00422">
    <property type="entry name" value="HTH_MERR"/>
    <property type="match status" value="1"/>
</dbReference>
<proteinExistence type="predicted"/>
<dbReference type="InterPro" id="IPR047057">
    <property type="entry name" value="MerR_fam"/>
</dbReference>
<reference evidence="6 7" key="1">
    <citation type="submission" date="2016-11" db="EMBL/GenBank/DDBJ databases">
        <authorList>
            <person name="Jaros S."/>
            <person name="Januszkiewicz K."/>
            <person name="Wedrychowicz H."/>
        </authorList>
    </citation>
    <scope>NUCLEOTIDE SEQUENCE [LARGE SCALE GENOMIC DNA]</scope>
    <source>
        <strain evidence="6 7">DSM 21864</strain>
    </source>
</reference>
<keyword evidence="3 6" id="KW-0238">DNA-binding</keyword>
<organism evidence="6 7">
    <name type="scientific">Clostridium amylolyticum</name>
    <dbReference type="NCBI Taxonomy" id="1121298"/>
    <lineage>
        <taxon>Bacteria</taxon>
        <taxon>Bacillati</taxon>
        <taxon>Bacillota</taxon>
        <taxon>Clostridia</taxon>
        <taxon>Eubacteriales</taxon>
        <taxon>Clostridiaceae</taxon>
        <taxon>Clostridium</taxon>
    </lineage>
</organism>
<dbReference type="SUPFAM" id="SSF46955">
    <property type="entry name" value="Putative DNA-binding domain"/>
    <property type="match status" value="1"/>
</dbReference>
<dbReference type="Pfam" id="PF13411">
    <property type="entry name" value="MerR_1"/>
    <property type="match status" value="1"/>
</dbReference>
<dbReference type="InterPro" id="IPR000551">
    <property type="entry name" value="MerR-type_HTH_dom"/>
</dbReference>
<gene>
    <name evidence="6" type="ORF">SAMN05444401_0992</name>
</gene>
<evidence type="ECO:0000256" key="4">
    <source>
        <dbReference type="ARBA" id="ARBA00023163"/>
    </source>
</evidence>
<dbReference type="STRING" id="1121298.SAMN05444401_0992"/>
<keyword evidence="2" id="KW-0805">Transcription regulation</keyword>
<keyword evidence="1" id="KW-0678">Repressor</keyword>
<keyword evidence="4" id="KW-0804">Transcription</keyword>
<dbReference type="CDD" id="cd01107">
    <property type="entry name" value="HTH_BmrR"/>
    <property type="match status" value="1"/>
</dbReference>
<dbReference type="InterPro" id="IPR011256">
    <property type="entry name" value="Reg_factor_effector_dom_sf"/>
</dbReference>
<dbReference type="Proteomes" id="UP000184080">
    <property type="component" value="Unassembled WGS sequence"/>
</dbReference>
<dbReference type="AlphaFoldDB" id="A0A1M6C404"/>
<protein>
    <submittedName>
        <fullName evidence="6">DNA-binding transcriptional regulator, MerR family</fullName>
    </submittedName>
</protein>
<evidence type="ECO:0000256" key="3">
    <source>
        <dbReference type="ARBA" id="ARBA00023125"/>
    </source>
</evidence>
<keyword evidence="7" id="KW-1185">Reference proteome</keyword>